<evidence type="ECO:0000313" key="9">
    <source>
        <dbReference type="Proteomes" id="UP001187415"/>
    </source>
</evidence>
<evidence type="ECO:0000313" key="8">
    <source>
        <dbReference type="EMBL" id="KAK2810133.1"/>
    </source>
</evidence>
<dbReference type="FunFam" id="1.25.40.10:FF:000876">
    <property type="entry name" value="crooked neck-like protein 1"/>
    <property type="match status" value="1"/>
</dbReference>
<dbReference type="Pfam" id="PF23241">
    <property type="entry name" value="HAT_PRP39_C"/>
    <property type="match status" value="1"/>
</dbReference>
<dbReference type="GO" id="GO:0071007">
    <property type="term" value="C:U2-type catalytic step 2 spliceosome"/>
    <property type="evidence" value="ECO:0007669"/>
    <property type="project" value="TreeGrafter"/>
</dbReference>
<feature type="region of interest" description="Disordered" evidence="7">
    <location>
        <begin position="157"/>
        <end position="234"/>
    </location>
</feature>
<reference evidence="8" key="1">
    <citation type="submission" date="2023-07" db="EMBL/GenBank/DDBJ databases">
        <title>Chromosome-level Genome Assembly of Striped Snakehead (Channa striata).</title>
        <authorList>
            <person name="Liu H."/>
        </authorList>
    </citation>
    <scope>NUCLEOTIDE SEQUENCE</scope>
    <source>
        <strain evidence="8">Gz</strain>
        <tissue evidence="8">Muscle</tissue>
    </source>
</reference>
<dbReference type="GO" id="GO:0071011">
    <property type="term" value="C:precatalytic spliceosome"/>
    <property type="evidence" value="ECO:0007669"/>
    <property type="project" value="TreeGrafter"/>
</dbReference>
<evidence type="ECO:0000256" key="6">
    <source>
        <dbReference type="ARBA" id="ARBA00023242"/>
    </source>
</evidence>
<comment type="caution">
    <text evidence="8">The sequence shown here is derived from an EMBL/GenBank/DDBJ whole genome shotgun (WGS) entry which is preliminary data.</text>
</comment>
<dbReference type="EMBL" id="JAUPFM010000253">
    <property type="protein sequence ID" value="KAK2810133.1"/>
    <property type="molecule type" value="Genomic_DNA"/>
</dbReference>
<dbReference type="Gene3D" id="1.25.40.10">
    <property type="entry name" value="Tetratricopeptide repeat domain"/>
    <property type="match status" value="1"/>
</dbReference>
<accession>A0AA88IH40</accession>
<dbReference type="GO" id="GO:0000245">
    <property type="term" value="P:spliceosomal complex assembly"/>
    <property type="evidence" value="ECO:0007669"/>
    <property type="project" value="TreeGrafter"/>
</dbReference>
<sequence>MPEVMWKSYIDFEIEQEEYDNTRSLYKRLLQRTQHVKVWISYAKFELSIDSPDRLQKCRQIYEDANKSMRSCEEKEERLLLLESWRDFEKEFGTDSTRERVRKLLPEKVKKRRKLTAEDGSDAGWEEYYDYIFPEDAANQPNLKLLAMAKMWKRQQGEGNVTEKDTAEETTQPSSDEPAAENQQESDKNTVTEGEQNRYDDRDDSSSSSSESDSDDNAGEKTKKESGSSEEEKD</sequence>
<keyword evidence="5" id="KW-0508">mRNA splicing</keyword>
<keyword evidence="9" id="KW-1185">Reference proteome</keyword>
<dbReference type="InterPro" id="IPR011990">
    <property type="entry name" value="TPR-like_helical_dom_sf"/>
</dbReference>
<dbReference type="PANTHER" id="PTHR11246:SF3">
    <property type="entry name" value="CROOKED NECK-LIKE PROTEIN 1"/>
    <property type="match status" value="1"/>
</dbReference>
<comment type="similarity">
    <text evidence="2">Belongs to the crooked-neck family.</text>
</comment>
<feature type="compositionally biased region" description="Basic and acidic residues" evidence="7">
    <location>
        <begin position="185"/>
        <end position="205"/>
    </location>
</feature>
<dbReference type="InterPro" id="IPR045075">
    <property type="entry name" value="Syf1-like"/>
</dbReference>
<dbReference type="GO" id="GO:0000974">
    <property type="term" value="C:Prp19 complex"/>
    <property type="evidence" value="ECO:0007669"/>
    <property type="project" value="TreeGrafter"/>
</dbReference>
<protein>
    <recommendedName>
        <fullName evidence="10">Crooked neck-like protein 1</fullName>
    </recommendedName>
</protein>
<evidence type="ECO:0000256" key="4">
    <source>
        <dbReference type="ARBA" id="ARBA00022737"/>
    </source>
</evidence>
<evidence type="ECO:0000256" key="3">
    <source>
        <dbReference type="ARBA" id="ARBA00022664"/>
    </source>
</evidence>
<dbReference type="AlphaFoldDB" id="A0AA88IH40"/>
<keyword evidence="3" id="KW-0507">mRNA processing</keyword>
<dbReference type="SMART" id="SM00386">
    <property type="entry name" value="HAT"/>
    <property type="match status" value="1"/>
</dbReference>
<name>A0AA88IH40_CHASR</name>
<organism evidence="8 9">
    <name type="scientific">Channa striata</name>
    <name type="common">Snakehead murrel</name>
    <name type="synonym">Ophicephalus striatus</name>
    <dbReference type="NCBI Taxonomy" id="64152"/>
    <lineage>
        <taxon>Eukaryota</taxon>
        <taxon>Metazoa</taxon>
        <taxon>Chordata</taxon>
        <taxon>Craniata</taxon>
        <taxon>Vertebrata</taxon>
        <taxon>Euteleostomi</taxon>
        <taxon>Actinopterygii</taxon>
        <taxon>Neopterygii</taxon>
        <taxon>Teleostei</taxon>
        <taxon>Neoteleostei</taxon>
        <taxon>Acanthomorphata</taxon>
        <taxon>Anabantaria</taxon>
        <taxon>Anabantiformes</taxon>
        <taxon>Channoidei</taxon>
        <taxon>Channidae</taxon>
        <taxon>Channa</taxon>
    </lineage>
</organism>
<evidence type="ECO:0000256" key="1">
    <source>
        <dbReference type="ARBA" id="ARBA00004123"/>
    </source>
</evidence>
<evidence type="ECO:0000256" key="7">
    <source>
        <dbReference type="SAM" id="MobiDB-lite"/>
    </source>
</evidence>
<dbReference type="PANTHER" id="PTHR11246">
    <property type="entry name" value="PRE-MRNA SPLICING FACTOR"/>
    <property type="match status" value="1"/>
</dbReference>
<keyword evidence="4" id="KW-0677">Repeat</keyword>
<keyword evidence="6" id="KW-0539">Nucleus</keyword>
<feature type="compositionally biased region" description="Basic and acidic residues" evidence="7">
    <location>
        <begin position="218"/>
        <end position="234"/>
    </location>
</feature>
<dbReference type="InterPro" id="IPR003107">
    <property type="entry name" value="HAT"/>
</dbReference>
<dbReference type="GO" id="GO:0071014">
    <property type="term" value="C:post-mRNA release spliceosomal complex"/>
    <property type="evidence" value="ECO:0007669"/>
    <property type="project" value="TreeGrafter"/>
</dbReference>
<evidence type="ECO:0000256" key="5">
    <source>
        <dbReference type="ARBA" id="ARBA00023187"/>
    </source>
</evidence>
<dbReference type="SUPFAM" id="SSF48452">
    <property type="entry name" value="TPR-like"/>
    <property type="match status" value="1"/>
</dbReference>
<proteinExistence type="inferred from homology"/>
<dbReference type="InterPro" id="IPR059164">
    <property type="entry name" value="HAT_PRP39_C"/>
</dbReference>
<evidence type="ECO:0000256" key="2">
    <source>
        <dbReference type="ARBA" id="ARBA00008644"/>
    </source>
</evidence>
<comment type="subcellular location">
    <subcellularLocation>
        <location evidence="1">Nucleus</location>
    </subcellularLocation>
</comment>
<gene>
    <name evidence="8" type="ORF">Q5P01_000438</name>
</gene>
<evidence type="ECO:0008006" key="10">
    <source>
        <dbReference type="Google" id="ProtNLM"/>
    </source>
</evidence>
<dbReference type="Proteomes" id="UP001187415">
    <property type="component" value="Unassembled WGS sequence"/>
</dbReference>